<proteinExistence type="predicted"/>
<reference evidence="1 2" key="1">
    <citation type="journal article" date="2022" name="bioRxiv">
        <title>The genome of the oomycete Peronosclerospora sorghi, a cosmopolitan pathogen of maize and sorghum, is inflated with dispersed pseudogenes.</title>
        <authorList>
            <person name="Fletcher K."/>
            <person name="Martin F."/>
            <person name="Isakeit T."/>
            <person name="Cavanaugh K."/>
            <person name="Magill C."/>
            <person name="Michelmore R."/>
        </authorList>
    </citation>
    <scope>NUCLEOTIDE SEQUENCE [LARGE SCALE GENOMIC DNA]</scope>
    <source>
        <strain evidence="1">P6</strain>
    </source>
</reference>
<protein>
    <submittedName>
        <fullName evidence="1">Uncharacterized protein</fullName>
    </submittedName>
</protein>
<organism evidence="1 2">
    <name type="scientific">Peronosclerospora sorghi</name>
    <dbReference type="NCBI Taxonomy" id="230839"/>
    <lineage>
        <taxon>Eukaryota</taxon>
        <taxon>Sar</taxon>
        <taxon>Stramenopiles</taxon>
        <taxon>Oomycota</taxon>
        <taxon>Peronosporomycetes</taxon>
        <taxon>Peronosporales</taxon>
        <taxon>Peronosporaceae</taxon>
        <taxon>Peronosclerospora</taxon>
    </lineage>
</organism>
<evidence type="ECO:0000313" key="1">
    <source>
        <dbReference type="EMBL" id="KAI9909415.1"/>
    </source>
</evidence>
<evidence type="ECO:0000313" key="2">
    <source>
        <dbReference type="Proteomes" id="UP001163321"/>
    </source>
</evidence>
<gene>
    <name evidence="1" type="ORF">PsorP6_014935</name>
</gene>
<keyword evidence="2" id="KW-1185">Reference proteome</keyword>
<name>A0ACC0VS76_9STRA</name>
<dbReference type="EMBL" id="CM047586">
    <property type="protein sequence ID" value="KAI9909415.1"/>
    <property type="molecule type" value="Genomic_DNA"/>
</dbReference>
<comment type="caution">
    <text evidence="1">The sequence shown here is derived from an EMBL/GenBank/DDBJ whole genome shotgun (WGS) entry which is preliminary data.</text>
</comment>
<accession>A0ACC0VS76</accession>
<dbReference type="Proteomes" id="UP001163321">
    <property type="component" value="Chromosome 7"/>
</dbReference>
<sequence>MFEGKDRDELKQLEGEVSQTIARASTGATDVNVDFWQAVAQQLQVYQPRARLTDLHEEMITKLADLMEKHETRAAEEAAATRAAITDMHGMVDEDGWDAGRAAREMEQSFVSKELEETEARLDVSEEVILPDAHVVPRWSEKYHPASRSEEERARKRNCGFVSFYERRNADDARINLDNKEVG</sequence>